<dbReference type="Proteomes" id="UP000266273">
    <property type="component" value="Unassembled WGS sequence"/>
</dbReference>
<reference evidence="1 2" key="1">
    <citation type="submission" date="2018-08" db="EMBL/GenBank/DDBJ databases">
        <title>Genomic Encyclopedia of Archaeal and Bacterial Type Strains, Phase II (KMG-II): from individual species to whole genera.</title>
        <authorList>
            <person name="Goeker M."/>
        </authorList>
    </citation>
    <scope>NUCLEOTIDE SEQUENCE [LARGE SCALE GENOMIC DNA]</scope>
    <source>
        <strain evidence="1 2">DSM 5002</strain>
    </source>
</reference>
<name>A0A397Q869_9HYPH</name>
<comment type="caution">
    <text evidence="1">The sequence shown here is derived from an EMBL/GenBank/DDBJ whole genome shotgun (WGS) entry which is preliminary data.</text>
</comment>
<evidence type="ECO:0008006" key="3">
    <source>
        <dbReference type="Google" id="ProtNLM"/>
    </source>
</evidence>
<dbReference type="EMBL" id="QXDF01000001">
    <property type="protein sequence ID" value="RIA55717.1"/>
    <property type="molecule type" value="Genomic_DNA"/>
</dbReference>
<proteinExistence type="predicted"/>
<accession>A0A397Q869</accession>
<evidence type="ECO:0000313" key="1">
    <source>
        <dbReference type="EMBL" id="RIA55717.1"/>
    </source>
</evidence>
<gene>
    <name evidence="1" type="ORF">BXY53_0793</name>
</gene>
<protein>
    <recommendedName>
        <fullName evidence="3">Tetratricopeptide repeat protein</fullName>
    </recommendedName>
</protein>
<evidence type="ECO:0000313" key="2">
    <source>
        <dbReference type="Proteomes" id="UP000266273"/>
    </source>
</evidence>
<dbReference type="RefSeq" id="WP_119060583.1">
    <property type="nucleotide sequence ID" value="NZ_QXDF01000001.1"/>
</dbReference>
<keyword evidence="2" id="KW-1185">Reference proteome</keyword>
<sequence length="66" mass="7778">MADLYDEARDVMRQGHEAFRNRNTVGARDRYERALDLFRRAQREDTAQIFADELAKPIALVQRNIL</sequence>
<organism evidence="1 2">
    <name type="scientific">Dichotomicrobium thermohalophilum</name>
    <dbReference type="NCBI Taxonomy" id="933063"/>
    <lineage>
        <taxon>Bacteria</taxon>
        <taxon>Pseudomonadati</taxon>
        <taxon>Pseudomonadota</taxon>
        <taxon>Alphaproteobacteria</taxon>
        <taxon>Hyphomicrobiales</taxon>
        <taxon>Hyphomicrobiaceae</taxon>
        <taxon>Dichotomicrobium</taxon>
    </lineage>
</organism>
<dbReference type="AlphaFoldDB" id="A0A397Q869"/>